<feature type="domain" description="Flavin reductase like" evidence="2">
    <location>
        <begin position="22"/>
        <end position="169"/>
    </location>
</feature>
<dbReference type="SMART" id="SM00903">
    <property type="entry name" value="Flavin_Reduct"/>
    <property type="match status" value="1"/>
</dbReference>
<dbReference type="Gene3D" id="2.30.110.10">
    <property type="entry name" value="Electron Transport, Fmn-binding Protein, Chain A"/>
    <property type="match status" value="1"/>
</dbReference>
<dbReference type="InterPro" id="IPR002563">
    <property type="entry name" value="Flavin_Rdtase-like_dom"/>
</dbReference>
<dbReference type="EMBL" id="JBDJAW010000017">
    <property type="protein sequence ID" value="MEN3537584.1"/>
    <property type="molecule type" value="Genomic_DNA"/>
</dbReference>
<dbReference type="Proteomes" id="UP001447516">
    <property type="component" value="Unassembled WGS sequence"/>
</dbReference>
<dbReference type="GO" id="GO:0016491">
    <property type="term" value="F:oxidoreductase activity"/>
    <property type="evidence" value="ECO:0007669"/>
    <property type="project" value="UniProtKB-KW"/>
</dbReference>
<reference evidence="3 4" key="1">
    <citation type="submission" date="2024-05" db="EMBL/GenBank/DDBJ databases">
        <title>Microbispora sp.ZYX-F-249.</title>
        <authorList>
            <person name="Xie H."/>
        </authorList>
    </citation>
    <scope>NUCLEOTIDE SEQUENCE [LARGE SCALE GENOMIC DNA]</scope>
    <source>
        <strain evidence="3 4">ZYX-F-249</strain>
    </source>
</reference>
<sequence>MTIDQSVTPLQLHDTKALRRAFGEFATGVTVVTTGGSAPHAMTANSFASVSLDPPLVLVCIDRAAVMHQCLSMTAFFGVSVLAADQESEARHFANRYRALGAAQFEGVDWLPGEVTGVPLIAGTVARFECELWRTYDGGDHTIFIGKVLSMEQQTDRQGLLVYRGQFQELAADPRGVPA</sequence>
<comment type="caution">
    <text evidence="3">The sequence shown here is derived from an EMBL/GenBank/DDBJ whole genome shotgun (WGS) entry which is preliminary data.</text>
</comment>
<gene>
    <name evidence="3" type="ORF">AAH991_20905</name>
</gene>
<organism evidence="3 4">
    <name type="scientific">Microbispora maris</name>
    <dbReference type="NCBI Taxonomy" id="3144104"/>
    <lineage>
        <taxon>Bacteria</taxon>
        <taxon>Bacillati</taxon>
        <taxon>Actinomycetota</taxon>
        <taxon>Actinomycetes</taxon>
        <taxon>Streptosporangiales</taxon>
        <taxon>Streptosporangiaceae</taxon>
        <taxon>Microbispora</taxon>
    </lineage>
</organism>
<dbReference type="PANTHER" id="PTHR30466:SF1">
    <property type="entry name" value="FMN REDUCTASE (NADH) RUTF"/>
    <property type="match status" value="1"/>
</dbReference>
<proteinExistence type="predicted"/>
<accession>A0ABV0AQP0</accession>
<evidence type="ECO:0000313" key="3">
    <source>
        <dbReference type="EMBL" id="MEN3537584.1"/>
    </source>
</evidence>
<protein>
    <submittedName>
        <fullName evidence="3">Flavin reductase family protein</fullName>
        <ecNumber evidence="3">1.-.-.-</ecNumber>
    </submittedName>
</protein>
<dbReference type="Pfam" id="PF01613">
    <property type="entry name" value="Flavin_Reduct"/>
    <property type="match status" value="1"/>
</dbReference>
<dbReference type="InterPro" id="IPR012349">
    <property type="entry name" value="Split_barrel_FMN-bd"/>
</dbReference>
<dbReference type="PANTHER" id="PTHR30466">
    <property type="entry name" value="FLAVIN REDUCTASE"/>
    <property type="match status" value="1"/>
</dbReference>
<evidence type="ECO:0000313" key="4">
    <source>
        <dbReference type="Proteomes" id="UP001447516"/>
    </source>
</evidence>
<dbReference type="InterPro" id="IPR050268">
    <property type="entry name" value="NADH-dep_flavin_reductase"/>
</dbReference>
<evidence type="ECO:0000259" key="2">
    <source>
        <dbReference type="SMART" id="SM00903"/>
    </source>
</evidence>
<evidence type="ECO:0000256" key="1">
    <source>
        <dbReference type="ARBA" id="ARBA00023002"/>
    </source>
</evidence>
<dbReference type="RefSeq" id="WP_346227547.1">
    <property type="nucleotide sequence ID" value="NZ_JBDJAW010000017.1"/>
</dbReference>
<name>A0ABV0AQP0_9ACTN</name>
<keyword evidence="4" id="KW-1185">Reference proteome</keyword>
<keyword evidence="1 3" id="KW-0560">Oxidoreductase</keyword>
<dbReference type="SUPFAM" id="SSF50475">
    <property type="entry name" value="FMN-binding split barrel"/>
    <property type="match status" value="1"/>
</dbReference>
<dbReference type="EC" id="1.-.-.-" evidence="3"/>